<evidence type="ECO:0000313" key="3">
    <source>
        <dbReference type="Proteomes" id="UP001189429"/>
    </source>
</evidence>
<sequence>RPWLLLQCPQRWPASMSDCSTSTRSASGCSSTPSCSAWRGSFPRAGASDRIRRGAAISGTPRASRACGRTRTTTSTAPSSASIRKGRRAGAPRRG</sequence>
<proteinExistence type="predicted"/>
<feature type="non-terminal residue" evidence="2">
    <location>
        <position position="95"/>
    </location>
</feature>
<evidence type="ECO:0000313" key="2">
    <source>
        <dbReference type="EMBL" id="CAK0826004.1"/>
    </source>
</evidence>
<evidence type="ECO:0000256" key="1">
    <source>
        <dbReference type="SAM" id="MobiDB-lite"/>
    </source>
</evidence>
<accession>A0ABN9S6R9</accession>
<keyword evidence="3" id="KW-1185">Reference proteome</keyword>
<feature type="compositionally biased region" description="Low complexity" evidence="1">
    <location>
        <begin position="62"/>
        <end position="83"/>
    </location>
</feature>
<organism evidence="2 3">
    <name type="scientific">Prorocentrum cordatum</name>
    <dbReference type="NCBI Taxonomy" id="2364126"/>
    <lineage>
        <taxon>Eukaryota</taxon>
        <taxon>Sar</taxon>
        <taxon>Alveolata</taxon>
        <taxon>Dinophyceae</taxon>
        <taxon>Prorocentrales</taxon>
        <taxon>Prorocentraceae</taxon>
        <taxon>Prorocentrum</taxon>
    </lineage>
</organism>
<protein>
    <submittedName>
        <fullName evidence="2">Uncharacterized protein</fullName>
    </submittedName>
</protein>
<gene>
    <name evidence="2" type="ORF">PCOR1329_LOCUS25973</name>
</gene>
<feature type="region of interest" description="Disordered" evidence="1">
    <location>
        <begin position="57"/>
        <end position="95"/>
    </location>
</feature>
<name>A0ABN9S6R9_9DINO</name>
<dbReference type="EMBL" id="CAUYUJ010009152">
    <property type="protein sequence ID" value="CAK0826004.1"/>
    <property type="molecule type" value="Genomic_DNA"/>
</dbReference>
<dbReference type="Proteomes" id="UP001189429">
    <property type="component" value="Unassembled WGS sequence"/>
</dbReference>
<reference evidence="2" key="1">
    <citation type="submission" date="2023-10" db="EMBL/GenBank/DDBJ databases">
        <authorList>
            <person name="Chen Y."/>
            <person name="Shah S."/>
            <person name="Dougan E. K."/>
            <person name="Thang M."/>
            <person name="Chan C."/>
        </authorList>
    </citation>
    <scope>NUCLEOTIDE SEQUENCE [LARGE SCALE GENOMIC DNA]</scope>
</reference>
<feature type="compositionally biased region" description="Basic residues" evidence="1">
    <location>
        <begin position="84"/>
        <end position="95"/>
    </location>
</feature>
<feature type="non-terminal residue" evidence="2">
    <location>
        <position position="1"/>
    </location>
</feature>
<comment type="caution">
    <text evidence="2">The sequence shown here is derived from an EMBL/GenBank/DDBJ whole genome shotgun (WGS) entry which is preliminary data.</text>
</comment>